<dbReference type="EMBL" id="JANQDX010000016">
    <property type="protein sequence ID" value="KAL0910367.1"/>
    <property type="molecule type" value="Genomic_DNA"/>
</dbReference>
<organism evidence="1 2">
    <name type="scientific">Dendrobium thyrsiflorum</name>
    <name type="common">Pinecone-like raceme dendrobium</name>
    <name type="synonym">Orchid</name>
    <dbReference type="NCBI Taxonomy" id="117978"/>
    <lineage>
        <taxon>Eukaryota</taxon>
        <taxon>Viridiplantae</taxon>
        <taxon>Streptophyta</taxon>
        <taxon>Embryophyta</taxon>
        <taxon>Tracheophyta</taxon>
        <taxon>Spermatophyta</taxon>
        <taxon>Magnoliopsida</taxon>
        <taxon>Liliopsida</taxon>
        <taxon>Asparagales</taxon>
        <taxon>Orchidaceae</taxon>
        <taxon>Epidendroideae</taxon>
        <taxon>Malaxideae</taxon>
        <taxon>Dendrobiinae</taxon>
        <taxon>Dendrobium</taxon>
    </lineage>
</organism>
<reference evidence="1 2" key="1">
    <citation type="journal article" date="2024" name="Plant Biotechnol. J.">
        <title>Dendrobium thyrsiflorum genome and its molecular insights into genes involved in important horticultural traits.</title>
        <authorList>
            <person name="Chen B."/>
            <person name="Wang J.Y."/>
            <person name="Zheng P.J."/>
            <person name="Li K.L."/>
            <person name="Liang Y.M."/>
            <person name="Chen X.F."/>
            <person name="Zhang C."/>
            <person name="Zhao X."/>
            <person name="He X."/>
            <person name="Zhang G.Q."/>
            <person name="Liu Z.J."/>
            <person name="Xu Q."/>
        </authorList>
    </citation>
    <scope>NUCLEOTIDE SEQUENCE [LARGE SCALE GENOMIC DNA]</scope>
    <source>
        <strain evidence="1">GZMU011</strain>
    </source>
</reference>
<name>A0ABD0UC86_DENTH</name>
<comment type="caution">
    <text evidence="1">The sequence shown here is derived from an EMBL/GenBank/DDBJ whole genome shotgun (WGS) entry which is preliminary data.</text>
</comment>
<keyword evidence="2" id="KW-1185">Reference proteome</keyword>
<evidence type="ECO:0000313" key="2">
    <source>
        <dbReference type="Proteomes" id="UP001552299"/>
    </source>
</evidence>
<dbReference type="AlphaFoldDB" id="A0ABD0UC86"/>
<sequence>MDEYAQAGSRAGLVHGSGFVDNGRAGLQAGLVQDIRSSLATGAGLVHRRWVDGLPVWFTSSARACGPGSREVAKINHSPYEVVKSGFQAHVKLLDESILTCSKFFMIAFHLKRELCSNAKL</sequence>
<proteinExistence type="predicted"/>
<evidence type="ECO:0000313" key="1">
    <source>
        <dbReference type="EMBL" id="KAL0910367.1"/>
    </source>
</evidence>
<accession>A0ABD0UC86</accession>
<gene>
    <name evidence="1" type="ORF">M5K25_021343</name>
</gene>
<protein>
    <submittedName>
        <fullName evidence="1">Uncharacterized protein</fullName>
    </submittedName>
</protein>
<dbReference type="Proteomes" id="UP001552299">
    <property type="component" value="Unassembled WGS sequence"/>
</dbReference>